<dbReference type="AlphaFoldDB" id="A0A2P2N3R1"/>
<protein>
    <submittedName>
        <fullName evidence="1">Uncharacterized protein</fullName>
    </submittedName>
</protein>
<proteinExistence type="predicted"/>
<reference evidence="1" key="1">
    <citation type="submission" date="2018-02" db="EMBL/GenBank/DDBJ databases">
        <title>Rhizophora mucronata_Transcriptome.</title>
        <authorList>
            <person name="Meera S.P."/>
            <person name="Sreeshan A."/>
            <person name="Augustine A."/>
        </authorList>
    </citation>
    <scope>NUCLEOTIDE SEQUENCE</scope>
    <source>
        <tissue evidence="1">Leaf</tissue>
    </source>
</reference>
<dbReference type="EMBL" id="GGEC01056620">
    <property type="protein sequence ID" value="MBX37104.1"/>
    <property type="molecule type" value="Transcribed_RNA"/>
</dbReference>
<organism evidence="1">
    <name type="scientific">Rhizophora mucronata</name>
    <name type="common">Asiatic mangrove</name>
    <dbReference type="NCBI Taxonomy" id="61149"/>
    <lineage>
        <taxon>Eukaryota</taxon>
        <taxon>Viridiplantae</taxon>
        <taxon>Streptophyta</taxon>
        <taxon>Embryophyta</taxon>
        <taxon>Tracheophyta</taxon>
        <taxon>Spermatophyta</taxon>
        <taxon>Magnoliopsida</taxon>
        <taxon>eudicotyledons</taxon>
        <taxon>Gunneridae</taxon>
        <taxon>Pentapetalae</taxon>
        <taxon>rosids</taxon>
        <taxon>fabids</taxon>
        <taxon>Malpighiales</taxon>
        <taxon>Rhizophoraceae</taxon>
        <taxon>Rhizophora</taxon>
    </lineage>
</organism>
<accession>A0A2P2N3R1</accession>
<sequence length="17" mass="2068">MSFLLRSLQYINLRLSI</sequence>
<name>A0A2P2N3R1_RHIMU</name>
<evidence type="ECO:0000313" key="1">
    <source>
        <dbReference type="EMBL" id="MBX37104.1"/>
    </source>
</evidence>